<feature type="domain" description="General stress protein 17M-like" evidence="3">
    <location>
        <begin position="27"/>
        <end position="100"/>
    </location>
</feature>
<dbReference type="AlphaFoldDB" id="A0A511DHC4"/>
<evidence type="ECO:0000313" key="4">
    <source>
        <dbReference type="EMBL" id="GEL24192.1"/>
    </source>
</evidence>
<keyword evidence="2" id="KW-0812">Transmembrane</keyword>
<evidence type="ECO:0000256" key="2">
    <source>
        <dbReference type="SAM" id="Phobius"/>
    </source>
</evidence>
<comment type="caution">
    <text evidence="4">The sequence shown here is derived from an EMBL/GenBank/DDBJ whole genome shotgun (WGS) entry which is preliminary data.</text>
</comment>
<protein>
    <recommendedName>
        <fullName evidence="3">General stress protein 17M-like domain-containing protein</fullName>
    </recommendedName>
</protein>
<dbReference type="OrthoDB" id="3381462at2"/>
<proteinExistence type="predicted"/>
<dbReference type="Proteomes" id="UP000321685">
    <property type="component" value="Unassembled WGS sequence"/>
</dbReference>
<dbReference type="EMBL" id="BJVJ01000029">
    <property type="protein sequence ID" value="GEL24192.1"/>
    <property type="molecule type" value="Genomic_DNA"/>
</dbReference>
<dbReference type="Pfam" id="PF11181">
    <property type="entry name" value="YflT"/>
    <property type="match status" value="1"/>
</dbReference>
<gene>
    <name evidence="4" type="ORF">PSU4_31460</name>
</gene>
<name>A0A511DHC4_9PSEU</name>
<organism evidence="4 5">
    <name type="scientific">Pseudonocardia sulfidoxydans NBRC 16205</name>
    <dbReference type="NCBI Taxonomy" id="1223511"/>
    <lineage>
        <taxon>Bacteria</taxon>
        <taxon>Bacillati</taxon>
        <taxon>Actinomycetota</taxon>
        <taxon>Actinomycetes</taxon>
        <taxon>Pseudonocardiales</taxon>
        <taxon>Pseudonocardiaceae</taxon>
        <taxon>Pseudonocardia</taxon>
    </lineage>
</organism>
<evidence type="ECO:0000313" key="5">
    <source>
        <dbReference type="Proteomes" id="UP000321685"/>
    </source>
</evidence>
<feature type="transmembrane region" description="Helical" evidence="2">
    <location>
        <begin position="105"/>
        <end position="127"/>
    </location>
</feature>
<reference evidence="4 5" key="1">
    <citation type="submission" date="2019-07" db="EMBL/GenBank/DDBJ databases">
        <title>Whole genome shotgun sequence of Pseudonocardia sulfidoxydans NBRC 16205.</title>
        <authorList>
            <person name="Hosoyama A."/>
            <person name="Uohara A."/>
            <person name="Ohji S."/>
            <person name="Ichikawa N."/>
        </authorList>
    </citation>
    <scope>NUCLEOTIDE SEQUENCE [LARGE SCALE GENOMIC DNA]</scope>
    <source>
        <strain evidence="4 5">NBRC 16205</strain>
    </source>
</reference>
<keyword evidence="2" id="KW-1133">Transmembrane helix</keyword>
<evidence type="ECO:0000256" key="1">
    <source>
        <dbReference type="SAM" id="MobiDB-lite"/>
    </source>
</evidence>
<keyword evidence="5" id="KW-1185">Reference proteome</keyword>
<sequence length="179" mass="18648">MTAPFGGAGRTAPGLPNLPTPPTGWPVGSYATYAEAQRAVDHLADSDFPVRDVTIVGVDLMLVERVIGRLTWGRVLASGGASGAWFGLFFGLLLVVFGTTTLPPFVAVLIGLLGGMVFGIVLAAVGYGASRGRRDFTSASQMVAGRYDVLCQPRNAEKAREMLAKLAMSGDGPRPAHGS</sequence>
<keyword evidence="2" id="KW-0472">Membrane</keyword>
<feature type="transmembrane region" description="Helical" evidence="2">
    <location>
        <begin position="75"/>
        <end position="99"/>
    </location>
</feature>
<evidence type="ECO:0000259" key="3">
    <source>
        <dbReference type="Pfam" id="PF11181"/>
    </source>
</evidence>
<dbReference type="InterPro" id="IPR025889">
    <property type="entry name" value="GSP17M-like_dom"/>
</dbReference>
<accession>A0A511DHC4</accession>
<dbReference type="RefSeq" id="WP_147108642.1">
    <property type="nucleotide sequence ID" value="NZ_BJVJ01000029.1"/>
</dbReference>
<feature type="region of interest" description="Disordered" evidence="1">
    <location>
        <begin position="1"/>
        <end position="21"/>
    </location>
</feature>